<proteinExistence type="predicted"/>
<sequence>MDFCTLGRTGVRTEKGGPRARGGDRKGRGNPRRFQHPLFRKTESLPGQLLRSHHKLKSRPPAPRVPFLATLASAQLQLVPGSAPLRQGAWGSAAPPASRPVLSGRSLLAPPGPPAARRLSQRCGSEEVAPVSRVAASLAHRLHPLPLFLKRQRAPREGEKRSRQIYWPAAKERVELCKLAGKDANTECANFIRVLQPYNKTHVYVCGTGAFHPICGYIDLGIYKEEVIFKLDTHNLESGRLKCPFDPQQPFASVMTDEYLYSGTASDFLGKDTAFTRSLGPTHDHYIRTDISEHYWLNGAKFIGTFPIPDTYNPDDDKIYFFFRESSQEGSTSDKTIISRVGRVCKNDVGGQRSLINKWTTFLKARLICSIPGSDGADTHFDELQDIYLLPTRDERNPVVYGVFTTTSSIFKGSAVCMYSMADIRAVFNGPYAHKESADHCWVQYDGRIPYPRPGTCPSKTYDPLVKSTRDFPDDVISFIKRHPVMYKSVYPVLGRPSFKQINVDYRLTQIVVDHVVAEDGQYDVMFLGTDIGTVLKVVSISKEKWNIEEVVLEELQIFKHSSIILNMELSLKQQQLYVGSRDGLVQLSLHRCNTYGKACADCCLARDPYCAWDGHACSQYVPTSKRRARRQDVKYGDPITQCWDIEDSISEAADEKVIFGIEFNSTFLECIPKSQQASIKWYIQRSGDEHREEVKPDERIIKTEYGLLIRSLQKKDSGLYYCKAQEHTFTHTVVKLTLNIIENEQMENTQRAEHEEGPVKDLLAESRLRYKDYIQILSSPNFSLDQYCEQMWHREKRRQRNKGSPKWKHMQEMKKKRNRRHHRDLEELPRAMAT</sequence>
<reference evidence="1" key="1">
    <citation type="submission" date="2020-11" db="EMBL/GenBank/DDBJ databases">
        <authorList>
            <person name="Davenport K.M."/>
            <person name="Bickhart D.M."/>
            <person name="Smith T.P.L."/>
            <person name="Murdoch B.M."/>
            <person name="Rosen B.D."/>
        </authorList>
    </citation>
    <scope>NUCLEOTIDE SEQUENCE [LARGE SCALE GENOMIC DNA]</scope>
    <source>
        <strain evidence="1">OAR_USU_Benz2616</strain>
    </source>
</reference>
<protein>
    <submittedName>
        <fullName evidence="1">Semaphorin 3D</fullName>
    </submittedName>
</protein>
<evidence type="ECO:0000313" key="1">
    <source>
        <dbReference type="Ensembl" id="ENSOARP00020000699.1"/>
    </source>
</evidence>
<name>A0AC11ANQ5_SHEEP</name>
<reference evidence="1" key="3">
    <citation type="submission" date="2025-09" db="UniProtKB">
        <authorList>
            <consortium name="Ensembl"/>
        </authorList>
    </citation>
    <scope>IDENTIFICATION</scope>
</reference>
<accession>A0AC11ANQ5</accession>
<dbReference type="Ensembl" id="ENSOART00020000875.2">
    <property type="protein sequence ID" value="ENSOARP00020000699.1"/>
    <property type="gene ID" value="ENSOARG00020000651.2"/>
</dbReference>
<reference evidence="1" key="2">
    <citation type="submission" date="2025-08" db="UniProtKB">
        <authorList>
            <consortium name="Ensembl"/>
        </authorList>
    </citation>
    <scope>IDENTIFICATION</scope>
</reference>
<organism evidence="1">
    <name type="scientific">Ovis aries</name>
    <name type="common">Sheep</name>
    <dbReference type="NCBI Taxonomy" id="9940"/>
    <lineage>
        <taxon>Eukaryota</taxon>
        <taxon>Metazoa</taxon>
        <taxon>Chordata</taxon>
        <taxon>Craniata</taxon>
        <taxon>Vertebrata</taxon>
        <taxon>Euteleostomi</taxon>
        <taxon>Mammalia</taxon>
        <taxon>Eutheria</taxon>
        <taxon>Laurasiatheria</taxon>
        <taxon>Artiodactyla</taxon>
        <taxon>Ruminantia</taxon>
        <taxon>Pecora</taxon>
        <taxon>Bovidae</taxon>
        <taxon>Caprinae</taxon>
        <taxon>Ovis</taxon>
    </lineage>
</organism>
<gene>
    <name evidence="1" type="primary">SEMA3D</name>
</gene>